<dbReference type="SUPFAM" id="SSF82829">
    <property type="entry name" value="MesJ substrate recognition domain-like"/>
    <property type="match status" value="1"/>
</dbReference>
<dbReference type="Proteomes" id="UP000191901">
    <property type="component" value="Chromosome"/>
</dbReference>
<keyword evidence="4 7" id="KW-0547">Nucleotide-binding</keyword>
<dbReference type="EMBL" id="CP021983">
    <property type="protein sequence ID" value="ASC72305.1"/>
    <property type="molecule type" value="Genomic_DNA"/>
</dbReference>
<evidence type="ECO:0000313" key="11">
    <source>
        <dbReference type="Proteomes" id="UP000191901"/>
    </source>
</evidence>
<comment type="catalytic activity">
    <reaction evidence="6 7">
        <text>cytidine(34) in tRNA(Ile2) + L-lysine + ATP = lysidine(34) in tRNA(Ile2) + AMP + diphosphate + H(+)</text>
        <dbReference type="Rhea" id="RHEA:43744"/>
        <dbReference type="Rhea" id="RHEA-COMP:10625"/>
        <dbReference type="Rhea" id="RHEA-COMP:10670"/>
        <dbReference type="ChEBI" id="CHEBI:15378"/>
        <dbReference type="ChEBI" id="CHEBI:30616"/>
        <dbReference type="ChEBI" id="CHEBI:32551"/>
        <dbReference type="ChEBI" id="CHEBI:33019"/>
        <dbReference type="ChEBI" id="CHEBI:82748"/>
        <dbReference type="ChEBI" id="CHEBI:83665"/>
        <dbReference type="ChEBI" id="CHEBI:456215"/>
        <dbReference type="EC" id="6.3.4.19"/>
    </reaction>
</comment>
<evidence type="ECO:0000256" key="1">
    <source>
        <dbReference type="ARBA" id="ARBA00022490"/>
    </source>
</evidence>
<keyword evidence="2 7" id="KW-0436">Ligase</keyword>
<dbReference type="RefSeq" id="WP_088430313.1">
    <property type="nucleotide sequence ID" value="NZ_CP021983.2"/>
</dbReference>
<reference evidence="10 11" key="1">
    <citation type="journal article" date="2016" name="Biochim. Biophys. Acta">
        <title>Characterization of red-shifted phycobilisomes isolated from the chlorophyll f-containing cyanobacterium Halomicronema hongdechloris.</title>
        <authorList>
            <person name="Li Y."/>
            <person name="Lin Y."/>
            <person name="Garvey C.J."/>
            <person name="Birch D."/>
            <person name="Corkery R.W."/>
            <person name="Loughlin P.C."/>
            <person name="Scheer H."/>
            <person name="Willows R.D."/>
            <person name="Chen M."/>
        </authorList>
    </citation>
    <scope>NUCLEOTIDE SEQUENCE [LARGE SCALE GENOMIC DNA]</scope>
    <source>
        <strain evidence="10 11">C2206</strain>
    </source>
</reference>
<keyword evidence="1 7" id="KW-0963">Cytoplasm</keyword>
<dbReference type="InterPro" id="IPR012795">
    <property type="entry name" value="tRNA_Ile_lys_synt_N"/>
</dbReference>
<dbReference type="OrthoDB" id="9807403at2"/>
<dbReference type="InterPro" id="IPR014729">
    <property type="entry name" value="Rossmann-like_a/b/a_fold"/>
</dbReference>
<feature type="domain" description="tRNA(Ile)-lysidine synthase substrate-binding" evidence="9">
    <location>
        <begin position="262"/>
        <end position="324"/>
    </location>
</feature>
<dbReference type="InterPro" id="IPR011063">
    <property type="entry name" value="TilS/TtcA_N"/>
</dbReference>
<keyword evidence="3 7" id="KW-0819">tRNA processing</keyword>
<organism evidence="10 11">
    <name type="scientific">Halomicronema hongdechloris C2206</name>
    <dbReference type="NCBI Taxonomy" id="1641165"/>
    <lineage>
        <taxon>Bacteria</taxon>
        <taxon>Bacillati</taxon>
        <taxon>Cyanobacteriota</taxon>
        <taxon>Cyanophyceae</taxon>
        <taxon>Nodosilineales</taxon>
        <taxon>Nodosilineaceae</taxon>
        <taxon>Halomicronema</taxon>
    </lineage>
</organism>
<dbReference type="Gene3D" id="3.40.50.620">
    <property type="entry name" value="HUPs"/>
    <property type="match status" value="1"/>
</dbReference>
<feature type="domain" description="tRNA(Ile)-lysidine/2-thiocytidine synthase N-terminal" evidence="8">
    <location>
        <begin position="27"/>
        <end position="206"/>
    </location>
</feature>
<accession>A0A1Z3HPT5</accession>
<feature type="binding site" evidence="7">
    <location>
        <begin position="32"/>
        <end position="37"/>
    </location>
    <ligand>
        <name>ATP</name>
        <dbReference type="ChEBI" id="CHEBI:30616"/>
    </ligand>
</feature>
<dbReference type="InterPro" id="IPR015262">
    <property type="entry name" value="tRNA_Ile_lys_synt_subst-bd"/>
</dbReference>
<keyword evidence="11" id="KW-1185">Reference proteome</keyword>
<evidence type="ECO:0000256" key="7">
    <source>
        <dbReference type="HAMAP-Rule" id="MF_01161"/>
    </source>
</evidence>
<dbReference type="Gene3D" id="1.20.59.20">
    <property type="match status" value="1"/>
</dbReference>
<dbReference type="GO" id="GO:0005737">
    <property type="term" value="C:cytoplasm"/>
    <property type="evidence" value="ECO:0007669"/>
    <property type="project" value="UniProtKB-SubCell"/>
</dbReference>
<dbReference type="GO" id="GO:0006400">
    <property type="term" value="P:tRNA modification"/>
    <property type="evidence" value="ECO:0007669"/>
    <property type="project" value="UniProtKB-UniRule"/>
</dbReference>
<evidence type="ECO:0000256" key="3">
    <source>
        <dbReference type="ARBA" id="ARBA00022694"/>
    </source>
</evidence>
<comment type="subcellular location">
    <subcellularLocation>
        <location evidence="7">Cytoplasm</location>
    </subcellularLocation>
</comment>
<dbReference type="PANTHER" id="PTHR43033">
    <property type="entry name" value="TRNA(ILE)-LYSIDINE SYNTHASE-RELATED"/>
    <property type="match status" value="1"/>
</dbReference>
<evidence type="ECO:0000256" key="6">
    <source>
        <dbReference type="ARBA" id="ARBA00048539"/>
    </source>
</evidence>
<dbReference type="KEGG" id="hhg:XM38_032610"/>
<gene>
    <name evidence="7 10" type="primary">tilS</name>
    <name evidence="10" type="ORF">XM38_032610</name>
</gene>
<evidence type="ECO:0000256" key="2">
    <source>
        <dbReference type="ARBA" id="ARBA00022598"/>
    </source>
</evidence>
<dbReference type="CDD" id="cd01992">
    <property type="entry name" value="TilS_N"/>
    <property type="match status" value="1"/>
</dbReference>
<comment type="function">
    <text evidence="7">Ligates lysine onto the cytidine present at position 34 of the AUA codon-specific tRNA(Ile) that contains the anticodon CAU, in an ATP-dependent manner. Cytidine is converted to lysidine, thus changing the amino acid specificity of the tRNA from methionine to isoleucine.</text>
</comment>
<dbReference type="Pfam" id="PF09179">
    <property type="entry name" value="TilS"/>
    <property type="match status" value="1"/>
</dbReference>
<evidence type="ECO:0000259" key="8">
    <source>
        <dbReference type="Pfam" id="PF01171"/>
    </source>
</evidence>
<dbReference type="Pfam" id="PF01171">
    <property type="entry name" value="ATP_bind_3"/>
    <property type="match status" value="1"/>
</dbReference>
<name>A0A1Z3HPT5_9CYAN</name>
<dbReference type="NCBIfam" id="TIGR02432">
    <property type="entry name" value="lysidine_TilS_N"/>
    <property type="match status" value="1"/>
</dbReference>
<evidence type="ECO:0000256" key="4">
    <source>
        <dbReference type="ARBA" id="ARBA00022741"/>
    </source>
</evidence>
<dbReference type="GO" id="GO:0005524">
    <property type="term" value="F:ATP binding"/>
    <property type="evidence" value="ECO:0007669"/>
    <property type="project" value="UniProtKB-UniRule"/>
</dbReference>
<sequence>MPDWTDLHAHIHRLLKARQLLPQGSHCLVAVSGGQDSMALLKLLWDLRPKWGWRVVVAHANHRWRADAEANASFVETWCRDHGISCDTVTAAQPPSSEAAARQWRYDQFHQLARYHGCTRVATGHTATDRAETLLYNLMRGSGADGLQALTWQRPLQPAAPLPIVLVRPLLAITRAETVAFCRQQGLPHWQDCTNQDRAYARNRIRLDLLPYLAEQFNPRVEHTLAQTAEVLAAEVAYLETMVDSLYASVVEADAGGRPRRLHRPPLQVSHVALQRRLIRRVLQQRQIAQVGFEQVAKVVHLITAPHRSQSDPLPGGAIARVDGDWIRFIDPDCA</sequence>
<protein>
    <recommendedName>
        <fullName evidence="7">tRNA(Ile)-lysidine synthase</fullName>
        <ecNumber evidence="7">6.3.4.19</ecNumber>
    </recommendedName>
    <alternativeName>
        <fullName evidence="7">tRNA(Ile)-2-lysyl-cytidine synthase</fullName>
    </alternativeName>
    <alternativeName>
        <fullName evidence="7">tRNA(Ile)-lysidine synthetase</fullName>
    </alternativeName>
</protein>
<dbReference type="AlphaFoldDB" id="A0A1Z3HPT5"/>
<dbReference type="EC" id="6.3.4.19" evidence="7"/>
<dbReference type="PANTHER" id="PTHR43033:SF1">
    <property type="entry name" value="TRNA(ILE)-LYSIDINE SYNTHASE-RELATED"/>
    <property type="match status" value="1"/>
</dbReference>
<dbReference type="GO" id="GO:0032267">
    <property type="term" value="F:tRNA(Ile)-lysidine synthase activity"/>
    <property type="evidence" value="ECO:0007669"/>
    <property type="project" value="UniProtKB-EC"/>
</dbReference>
<dbReference type="HAMAP" id="MF_01161">
    <property type="entry name" value="tRNA_Ile_lys_synt"/>
    <property type="match status" value="1"/>
</dbReference>
<comment type="similarity">
    <text evidence="7">Belongs to the tRNA(Ile)-lysidine synthase family.</text>
</comment>
<evidence type="ECO:0000313" key="10">
    <source>
        <dbReference type="EMBL" id="ASC72305.1"/>
    </source>
</evidence>
<dbReference type="STRING" id="1641165.XM38_00455"/>
<dbReference type="InterPro" id="IPR012094">
    <property type="entry name" value="tRNA_Ile_lys_synt"/>
</dbReference>
<evidence type="ECO:0000259" key="9">
    <source>
        <dbReference type="Pfam" id="PF09179"/>
    </source>
</evidence>
<proteinExistence type="inferred from homology"/>
<dbReference type="SUPFAM" id="SSF52402">
    <property type="entry name" value="Adenine nucleotide alpha hydrolases-like"/>
    <property type="match status" value="1"/>
</dbReference>
<evidence type="ECO:0000256" key="5">
    <source>
        <dbReference type="ARBA" id="ARBA00022840"/>
    </source>
</evidence>
<keyword evidence="5 7" id="KW-0067">ATP-binding</keyword>
<comment type="domain">
    <text evidence="7">The N-terminal region contains the highly conserved SGGXDS motif, predicted to be a P-loop motif involved in ATP binding.</text>
</comment>